<sequence>MTEIQYCEACAQKMMVYRRSVRRNMIQGLIILADGVPKKTVELGLSPGARSDFTTLRFFGLIYRDLYKNRFKWMITQQGKLFLQGKTSIPKYAYIFNNWVKRYSEERIEITDVHHEKVDIDIILKNARKVEVFS</sequence>
<protein>
    <submittedName>
        <fullName evidence="1">Uncharacterized protein</fullName>
    </submittedName>
</protein>
<accession>A0A0F9JWU8</accession>
<proteinExistence type="predicted"/>
<evidence type="ECO:0000313" key="1">
    <source>
        <dbReference type="EMBL" id="KKM14393.1"/>
    </source>
</evidence>
<dbReference type="AlphaFoldDB" id="A0A0F9JWU8"/>
<organism evidence="1">
    <name type="scientific">marine sediment metagenome</name>
    <dbReference type="NCBI Taxonomy" id="412755"/>
    <lineage>
        <taxon>unclassified sequences</taxon>
        <taxon>metagenomes</taxon>
        <taxon>ecological metagenomes</taxon>
    </lineage>
</organism>
<gene>
    <name evidence="1" type="ORF">LCGC14_1706580</name>
</gene>
<name>A0A0F9JWU8_9ZZZZ</name>
<comment type="caution">
    <text evidence="1">The sequence shown here is derived from an EMBL/GenBank/DDBJ whole genome shotgun (WGS) entry which is preliminary data.</text>
</comment>
<reference evidence="1" key="1">
    <citation type="journal article" date="2015" name="Nature">
        <title>Complex archaea that bridge the gap between prokaryotes and eukaryotes.</title>
        <authorList>
            <person name="Spang A."/>
            <person name="Saw J.H."/>
            <person name="Jorgensen S.L."/>
            <person name="Zaremba-Niedzwiedzka K."/>
            <person name="Martijn J."/>
            <person name="Lind A.E."/>
            <person name="van Eijk R."/>
            <person name="Schleper C."/>
            <person name="Guy L."/>
            <person name="Ettema T.J."/>
        </authorList>
    </citation>
    <scope>NUCLEOTIDE SEQUENCE</scope>
</reference>
<dbReference type="EMBL" id="LAZR01015156">
    <property type="protein sequence ID" value="KKM14393.1"/>
    <property type="molecule type" value="Genomic_DNA"/>
</dbReference>